<dbReference type="VEuPathDB" id="FungiDB:B9J08_001253"/>
<comment type="caution">
    <text evidence="9">The sequence shown here is derived from an EMBL/GenBank/DDBJ whole genome shotgun (WGS) entry which is preliminary data.</text>
</comment>
<feature type="transmembrane region" description="Helical" evidence="7">
    <location>
        <begin position="123"/>
        <end position="141"/>
    </location>
</feature>
<organism evidence="9 10">
    <name type="scientific">Candidozyma auris</name>
    <name type="common">Yeast</name>
    <name type="synonym">Candida auris</name>
    <dbReference type="NCBI Taxonomy" id="498019"/>
    <lineage>
        <taxon>Eukaryota</taxon>
        <taxon>Fungi</taxon>
        <taxon>Dikarya</taxon>
        <taxon>Ascomycota</taxon>
        <taxon>Saccharomycotina</taxon>
        <taxon>Pichiomycetes</taxon>
        <taxon>Metschnikowiaceae</taxon>
        <taxon>Candidozyma</taxon>
    </lineage>
</organism>
<comment type="similarity">
    <text evidence="2 7">Belongs to the derlin family.</text>
</comment>
<keyword evidence="6 7" id="KW-0472">Membrane</keyword>
<dbReference type="InterPro" id="IPR035952">
    <property type="entry name" value="Rhomboid-like_sf"/>
</dbReference>
<dbReference type="GO" id="GO:0005789">
    <property type="term" value="C:endoplasmic reticulum membrane"/>
    <property type="evidence" value="ECO:0007669"/>
    <property type="project" value="UniProtKB-SubCell"/>
</dbReference>
<keyword evidence="3 7" id="KW-0812">Transmembrane</keyword>
<evidence type="ECO:0000256" key="8">
    <source>
        <dbReference type="SAM" id="MobiDB-lite"/>
    </source>
</evidence>
<evidence type="ECO:0000256" key="2">
    <source>
        <dbReference type="ARBA" id="ARBA00008917"/>
    </source>
</evidence>
<dbReference type="VEuPathDB" id="FungiDB:CJJ07_003740"/>
<dbReference type="GO" id="GO:0006950">
    <property type="term" value="P:response to stress"/>
    <property type="evidence" value="ECO:0007669"/>
    <property type="project" value="UniProtKB-ARBA"/>
</dbReference>
<evidence type="ECO:0000313" key="10">
    <source>
        <dbReference type="Proteomes" id="UP000037122"/>
    </source>
</evidence>
<evidence type="ECO:0000256" key="4">
    <source>
        <dbReference type="ARBA" id="ARBA00022824"/>
    </source>
</evidence>
<accession>A0A0L0NXD9</accession>
<evidence type="ECO:0000256" key="1">
    <source>
        <dbReference type="ARBA" id="ARBA00004477"/>
    </source>
</evidence>
<feature type="region of interest" description="Disordered" evidence="8">
    <location>
        <begin position="298"/>
        <end position="327"/>
    </location>
</feature>
<protein>
    <recommendedName>
        <fullName evidence="7">Derlin</fullName>
    </recommendedName>
</protein>
<dbReference type="Pfam" id="PF04511">
    <property type="entry name" value="DER1"/>
    <property type="match status" value="1"/>
</dbReference>
<feature type="transmembrane region" description="Helical" evidence="7">
    <location>
        <begin position="17"/>
        <end position="36"/>
    </location>
</feature>
<comment type="function">
    <text evidence="7">May be involved in the degradation of misfolded endoplasmic reticulum (ER) luminal proteins.</text>
</comment>
<keyword evidence="4 7" id="KW-0256">Endoplasmic reticulum</keyword>
<dbReference type="VEuPathDB" id="FungiDB:CJI96_0003097"/>
<reference evidence="10" key="1">
    <citation type="journal article" date="2015" name="BMC Genomics">
        <title>Draft genome of a commonly misdiagnosed multidrug resistant pathogen Candida auris.</title>
        <authorList>
            <person name="Chatterjee S."/>
            <person name="Alampalli S.V."/>
            <person name="Nageshan R.K."/>
            <person name="Chettiar S.T."/>
            <person name="Joshi S."/>
            <person name="Tatu U.S."/>
        </authorList>
    </citation>
    <scope>NUCLEOTIDE SEQUENCE [LARGE SCALE GENOMIC DNA]</scope>
    <source>
        <strain evidence="10">6684</strain>
    </source>
</reference>
<evidence type="ECO:0000256" key="7">
    <source>
        <dbReference type="RuleBase" id="RU363059"/>
    </source>
</evidence>
<proteinExistence type="inferred from homology"/>
<comment type="caution">
    <text evidence="7">Lacks conserved residue(s) required for the propagation of feature annotation.</text>
</comment>
<dbReference type="Proteomes" id="UP000037122">
    <property type="component" value="Unassembled WGS sequence"/>
</dbReference>
<gene>
    <name evidence="9" type="ORF">QG37_04200</name>
</gene>
<evidence type="ECO:0000256" key="6">
    <source>
        <dbReference type="ARBA" id="ARBA00023136"/>
    </source>
</evidence>
<dbReference type="VEuPathDB" id="FungiDB:QG37_04200"/>
<dbReference type="VEuPathDB" id="FungiDB:CJI97_001353"/>
<keyword evidence="5 7" id="KW-1133">Transmembrane helix</keyword>
<comment type="subcellular location">
    <subcellularLocation>
        <location evidence="1 7">Endoplasmic reticulum membrane</location>
        <topology evidence="1 7">Multi-pass membrane protein</topology>
    </subcellularLocation>
</comment>
<dbReference type="PANTHER" id="PTHR11009">
    <property type="entry name" value="DER1-LIKE PROTEIN, DERLIN"/>
    <property type="match status" value="1"/>
</dbReference>
<dbReference type="EMBL" id="LGST01000029">
    <property type="protein sequence ID" value="KND98861.1"/>
    <property type="molecule type" value="Genomic_DNA"/>
</dbReference>
<dbReference type="AlphaFoldDB" id="A0A0L0NXD9"/>
<dbReference type="InterPro" id="IPR007599">
    <property type="entry name" value="DER1"/>
</dbReference>
<dbReference type="VEuPathDB" id="FungiDB:CJJ09_003508"/>
<feature type="transmembrane region" description="Helical" evidence="7">
    <location>
        <begin position="81"/>
        <end position="103"/>
    </location>
</feature>
<evidence type="ECO:0000256" key="3">
    <source>
        <dbReference type="ARBA" id="ARBA00022692"/>
    </source>
</evidence>
<sequence>MTGLGDRIAAIPPVTRFLSICTFLVCLLCSLELFSVEDFAISYGLVHTLLSEAWNLEGGYLAKLKTWGFVFLQSYRLFTSFFIPLGFLMRNGFMCLAEMYFLYNFSQHLESKTGKFKGNFPDYVWFILVCGFFINLLSLIFQRLGLVLFSCHHSMLNGCITYLWLRSYKDLQIQYQGLFLLKAYYVPMMSLMAHMVSGREAFLCELIGIIAGYLYQCIQSDTLPFYNLVPGIYGSFDPSYNKGRKVGFEKSAEESSFPDAIFDLGYLKAPKWLYSIVGYPYDTSERLTAFKKQVRTPRVASAGRRDEARATTTGFNPFQGKGHRLGS</sequence>
<evidence type="ECO:0000256" key="5">
    <source>
        <dbReference type="ARBA" id="ARBA00022989"/>
    </source>
</evidence>
<evidence type="ECO:0000313" key="9">
    <source>
        <dbReference type="EMBL" id="KND98861.1"/>
    </source>
</evidence>
<name>A0A0L0NXD9_CANAR</name>
<dbReference type="SUPFAM" id="SSF144091">
    <property type="entry name" value="Rhomboid-like"/>
    <property type="match status" value="1"/>
</dbReference>